<dbReference type="PANTHER" id="PTHR33221:SF5">
    <property type="entry name" value="HTH-TYPE TRANSCRIPTIONAL REGULATOR ISCR"/>
    <property type="match status" value="1"/>
</dbReference>
<dbReference type="InterPro" id="IPR036390">
    <property type="entry name" value="WH_DNA-bd_sf"/>
</dbReference>
<protein>
    <submittedName>
        <fullName evidence="2">Rrf2 family transcriptional regulator</fullName>
    </submittedName>
</protein>
<keyword evidence="3" id="KW-1185">Reference proteome</keyword>
<dbReference type="AlphaFoldDB" id="A0A501XIX5"/>
<keyword evidence="1" id="KW-0238">DNA-binding</keyword>
<dbReference type="GO" id="GO:0003700">
    <property type="term" value="F:DNA-binding transcription factor activity"/>
    <property type="evidence" value="ECO:0007669"/>
    <property type="project" value="TreeGrafter"/>
</dbReference>
<dbReference type="InterPro" id="IPR036388">
    <property type="entry name" value="WH-like_DNA-bd_sf"/>
</dbReference>
<dbReference type="RefSeq" id="WP_140928743.1">
    <property type="nucleotide sequence ID" value="NZ_VFSU01000028.1"/>
</dbReference>
<dbReference type="SUPFAM" id="SSF46785">
    <property type="entry name" value="Winged helix' DNA-binding domain"/>
    <property type="match status" value="1"/>
</dbReference>
<proteinExistence type="predicted"/>
<gene>
    <name evidence="2" type="ORF">FJQ54_12230</name>
</gene>
<dbReference type="PROSITE" id="PS01332">
    <property type="entry name" value="HTH_RRF2_1"/>
    <property type="match status" value="1"/>
</dbReference>
<sequence length="154" mass="16922">MLNMKSRYAMRALLYLAGRYGEGPVQIGEIADSQRIPRKFLTVILSELSREGIIGTKRGRAGGYWLEREPSAISYGDIVRITRGSLALVPCAARLAYEPCDNCVPESECHLRLVMLAVRDATADVLDRLTLADPLPGQVELPSQRAEAPAQPVQ</sequence>
<dbReference type="Proteomes" id="UP000319897">
    <property type="component" value="Unassembled WGS sequence"/>
</dbReference>
<organism evidence="2 3">
    <name type="scientific">Sandaracinobacter neustonicus</name>
    <dbReference type="NCBI Taxonomy" id="1715348"/>
    <lineage>
        <taxon>Bacteria</taxon>
        <taxon>Pseudomonadati</taxon>
        <taxon>Pseudomonadota</taxon>
        <taxon>Alphaproteobacteria</taxon>
        <taxon>Sphingomonadales</taxon>
        <taxon>Sphingosinicellaceae</taxon>
        <taxon>Sandaracinobacter</taxon>
    </lineage>
</organism>
<dbReference type="InterPro" id="IPR030489">
    <property type="entry name" value="TR_Rrf2-type_CS"/>
</dbReference>
<dbReference type="GO" id="GO:0003677">
    <property type="term" value="F:DNA binding"/>
    <property type="evidence" value="ECO:0007669"/>
    <property type="project" value="UniProtKB-KW"/>
</dbReference>
<comment type="caution">
    <text evidence="2">The sequence shown here is derived from an EMBL/GenBank/DDBJ whole genome shotgun (WGS) entry which is preliminary data.</text>
</comment>
<dbReference type="NCBIfam" id="TIGR00738">
    <property type="entry name" value="rrf2_super"/>
    <property type="match status" value="1"/>
</dbReference>
<dbReference type="Gene3D" id="1.10.10.10">
    <property type="entry name" value="Winged helix-like DNA-binding domain superfamily/Winged helix DNA-binding domain"/>
    <property type="match status" value="1"/>
</dbReference>
<evidence type="ECO:0000313" key="3">
    <source>
        <dbReference type="Proteomes" id="UP000319897"/>
    </source>
</evidence>
<dbReference type="PROSITE" id="PS51197">
    <property type="entry name" value="HTH_RRF2_2"/>
    <property type="match status" value="1"/>
</dbReference>
<evidence type="ECO:0000256" key="1">
    <source>
        <dbReference type="ARBA" id="ARBA00023125"/>
    </source>
</evidence>
<dbReference type="OrthoDB" id="9802344at2"/>
<dbReference type="GO" id="GO:0005829">
    <property type="term" value="C:cytosol"/>
    <property type="evidence" value="ECO:0007669"/>
    <property type="project" value="TreeGrafter"/>
</dbReference>
<evidence type="ECO:0000313" key="2">
    <source>
        <dbReference type="EMBL" id="TPE60217.1"/>
    </source>
</evidence>
<dbReference type="Pfam" id="PF02082">
    <property type="entry name" value="Rrf2"/>
    <property type="match status" value="1"/>
</dbReference>
<dbReference type="InterPro" id="IPR000944">
    <property type="entry name" value="Tscrpt_reg_Rrf2"/>
</dbReference>
<dbReference type="EMBL" id="VFSU01000028">
    <property type="protein sequence ID" value="TPE60217.1"/>
    <property type="molecule type" value="Genomic_DNA"/>
</dbReference>
<reference evidence="2 3" key="1">
    <citation type="submission" date="2019-06" db="EMBL/GenBank/DDBJ databases">
        <authorList>
            <person name="Lee I."/>
            <person name="Jang G.I."/>
            <person name="Hwang C.Y."/>
        </authorList>
    </citation>
    <scope>NUCLEOTIDE SEQUENCE [LARGE SCALE GENOMIC DNA]</scope>
    <source>
        <strain evidence="2 3">PAMC 28131</strain>
    </source>
</reference>
<accession>A0A501XIX5</accession>
<dbReference type="PANTHER" id="PTHR33221">
    <property type="entry name" value="WINGED HELIX-TURN-HELIX TRANSCRIPTIONAL REGULATOR, RRF2 FAMILY"/>
    <property type="match status" value="1"/>
</dbReference>
<name>A0A501XIX5_9SPHN</name>